<accession>A0ABY8MHM2</accession>
<name>A0ABY8MHM2_9SPIO</name>
<keyword evidence="3" id="KW-1185">Reference proteome</keyword>
<reference evidence="2 3" key="1">
    <citation type="submission" date="2023-04" db="EMBL/GenBank/DDBJ databases">
        <title>Spirochaete genome identified in red abalone sample constitutes a novel genus.</title>
        <authorList>
            <person name="Sharma S.P."/>
            <person name="Purcell C.M."/>
            <person name="Hyde J.R."/>
            <person name="Severin A.J."/>
        </authorList>
    </citation>
    <scope>NUCLEOTIDE SEQUENCE [LARGE SCALE GENOMIC DNA]</scope>
    <source>
        <strain evidence="2 3">SP-2023</strain>
    </source>
</reference>
<dbReference type="Gene3D" id="3.10.180.10">
    <property type="entry name" value="2,3-Dihydroxybiphenyl 1,2-Dioxygenase, domain 1"/>
    <property type="match status" value="1"/>
</dbReference>
<dbReference type="Gene3D" id="3.30.720.110">
    <property type="match status" value="1"/>
</dbReference>
<dbReference type="Gene3D" id="3.30.720.100">
    <property type="match status" value="1"/>
</dbReference>
<dbReference type="SUPFAM" id="SSF54593">
    <property type="entry name" value="Glyoxalase/Bleomycin resistance protein/Dihydroxybiphenyl dioxygenase"/>
    <property type="match status" value="2"/>
</dbReference>
<dbReference type="Proteomes" id="UP001228690">
    <property type="component" value="Chromosome"/>
</dbReference>
<organism evidence="2 3">
    <name type="scientific">Candidatus Haliotispira prima</name>
    <dbReference type="NCBI Taxonomy" id="3034016"/>
    <lineage>
        <taxon>Bacteria</taxon>
        <taxon>Pseudomonadati</taxon>
        <taxon>Spirochaetota</taxon>
        <taxon>Spirochaetia</taxon>
        <taxon>Spirochaetales</taxon>
        <taxon>Spirochaetaceae</taxon>
        <taxon>Candidatus Haliotispira</taxon>
    </lineage>
</organism>
<evidence type="ECO:0000259" key="1">
    <source>
        <dbReference type="Pfam" id="PF06983"/>
    </source>
</evidence>
<evidence type="ECO:0000313" key="2">
    <source>
        <dbReference type="EMBL" id="WGK69484.1"/>
    </source>
</evidence>
<dbReference type="Pfam" id="PF06983">
    <property type="entry name" value="3-dmu-9_3-mt"/>
    <property type="match status" value="2"/>
</dbReference>
<gene>
    <name evidence="2" type="ORF">P0082_01090</name>
</gene>
<protein>
    <submittedName>
        <fullName evidence="2">VOC family protein</fullName>
    </submittedName>
</protein>
<dbReference type="PANTHER" id="PTHR33990">
    <property type="entry name" value="PROTEIN YJDN-RELATED"/>
    <property type="match status" value="1"/>
</dbReference>
<dbReference type="EMBL" id="CP123443">
    <property type="protein sequence ID" value="WGK69484.1"/>
    <property type="molecule type" value="Genomic_DNA"/>
</dbReference>
<proteinExistence type="predicted"/>
<dbReference type="CDD" id="cd06588">
    <property type="entry name" value="PhnB_like"/>
    <property type="match status" value="2"/>
</dbReference>
<evidence type="ECO:0000313" key="3">
    <source>
        <dbReference type="Proteomes" id="UP001228690"/>
    </source>
</evidence>
<dbReference type="InterPro" id="IPR028973">
    <property type="entry name" value="PhnB-like"/>
</dbReference>
<feature type="domain" description="PhnB-like" evidence="1">
    <location>
        <begin position="6"/>
        <end position="139"/>
    </location>
</feature>
<sequence length="315" mass="35713">MKFDKAIIPHLWFDSQAVEAAEFYCSLFPDSGIISKSVIKETPSGDCDRLSFVIWGQKFEAVSAGPYCALNPSISLMINFDPLFFQDCKNPEKAARDKLSGIWSQLRDGGRTLLELGEYDFSKFYGWVQDRYGLTWQLILTDPGGDPRPPVMPSFLFVGDNCGRAEEAGRFYQSIFPSSKEGMTVHYSAGMEPDSEDTVMFSDFQLGETWLTAADSAFNHQFRFNEALSLIIPCQDQDEINYFWNALSAVPEAEQCGWLKDKYGVSWQVVPQDLHNMIAEGNDNQKRAVTKAFLKMKKFNLAELHRAFEEQRSSS</sequence>
<dbReference type="InterPro" id="IPR029068">
    <property type="entry name" value="Glyas_Bleomycin-R_OHBP_Dase"/>
</dbReference>
<dbReference type="RefSeq" id="WP_326927667.1">
    <property type="nucleotide sequence ID" value="NZ_CP123443.1"/>
</dbReference>
<feature type="domain" description="PhnB-like" evidence="1">
    <location>
        <begin position="153"/>
        <end position="270"/>
    </location>
</feature>